<evidence type="ECO:0000313" key="2">
    <source>
        <dbReference type="Proteomes" id="UP000798662"/>
    </source>
</evidence>
<reference evidence="1" key="1">
    <citation type="submission" date="2019-11" db="EMBL/GenBank/DDBJ databases">
        <title>Nori genome reveals adaptations in red seaweeds to the harsh intertidal environment.</title>
        <authorList>
            <person name="Wang D."/>
            <person name="Mao Y."/>
        </authorList>
    </citation>
    <scope>NUCLEOTIDE SEQUENCE</scope>
    <source>
        <tissue evidence="1">Gametophyte</tissue>
    </source>
</reference>
<evidence type="ECO:0000313" key="1">
    <source>
        <dbReference type="EMBL" id="KAK1858934.1"/>
    </source>
</evidence>
<protein>
    <submittedName>
        <fullName evidence="1">Uncharacterized protein</fullName>
    </submittedName>
</protein>
<keyword evidence="2" id="KW-1185">Reference proteome</keyword>
<sequence>MDGAAVTQFMSLTGTDAETARLWLAASAGAGGAVDVQAALSIYFEAQGSVGPAAGGEDDEEEDPAAAALARGRGSGGAAAAAATQPRGGLPVPGRGRGGPSAPPPARRGGGARGGRGAGIATLNSLRDDGEEEEDARESYYAGGERSGQMIQGPADPAPPPPGGPGGRRPGRTPGPSLAAGEEDEGADEDALADSIFERARARGPLTDAETEAFSPNAAQAFTGAGYRLGKTPSEADGAGADAAPAAGPPRPDVVGRRNVTRTLTFYRDGFTVDSGPLRRFDDPANVAFLRSVDAGFVPEEMETPEVGNVNIHLVDRKDVDWAESGTNGRKPPVASFSGAGHRLGDPAGGGGAASSAPVEPVDPAAAGAEVVVDEAAPVATIQVRLADGRRLRARFNTTHTVRDLRAWVAGRSGLSTFELAMTFPRKVLSDGAVTLGEANLNGRRSCVSFVCCYVHRFPRTLAIMAYTMYTYPSNPRAECALIAAELSGITVEVPEFALGKDNKTDEFLALNPLGRVPTLKLPSGAGVFESEAIARYMARLRPEVGLMGATFAESTAVDCWVALVFADLAPALMPLVWVHLFNMKYDGSAAIKAKAALDRVLTTLDSALLSQTYLVGERVTLADTVMVAFLNLFMTHVLDAKARDAVPNVMRYFNTLTAQPAFAKVLGEVKLCETPLAPAKKEKAAKKEVAKPAAAAAPAAEAAEPKKPKSKGPYDDLPKSSMDLDEWKREYSNNETREVALPWLWKNLDTEGYSLWRCDYKYNSELEKTFMSANLINGWFQRSEHLRKYIFGNVLIFGASGPPGSVQISGVWLFRGQNIPPEWDQDGNDAYYYEWNKLDISKPQDKALVEDYFAWDGKFEGGPTKPFNQGKTYK</sequence>
<proteinExistence type="predicted"/>
<comment type="caution">
    <text evidence="1">The sequence shown here is derived from an EMBL/GenBank/DDBJ whole genome shotgun (WGS) entry which is preliminary data.</text>
</comment>
<gene>
    <name evidence="1" type="ORF">I4F81_001533</name>
</gene>
<accession>A0ACC3BLS6</accession>
<dbReference type="Proteomes" id="UP000798662">
    <property type="component" value="Chromosome 1"/>
</dbReference>
<dbReference type="EMBL" id="CM020618">
    <property type="protein sequence ID" value="KAK1858934.1"/>
    <property type="molecule type" value="Genomic_DNA"/>
</dbReference>
<name>A0ACC3BLS6_PYRYE</name>
<organism evidence="1 2">
    <name type="scientific">Pyropia yezoensis</name>
    <name type="common">Susabi-nori</name>
    <name type="synonym">Porphyra yezoensis</name>
    <dbReference type="NCBI Taxonomy" id="2788"/>
    <lineage>
        <taxon>Eukaryota</taxon>
        <taxon>Rhodophyta</taxon>
        <taxon>Bangiophyceae</taxon>
        <taxon>Bangiales</taxon>
        <taxon>Bangiaceae</taxon>
        <taxon>Pyropia</taxon>
    </lineage>
</organism>